<dbReference type="OrthoDB" id="6925135at2"/>
<gene>
    <name evidence="1" type="ORF">PSEMO_22680</name>
</gene>
<evidence type="ECO:0000313" key="1">
    <source>
        <dbReference type="EMBL" id="OLS62914.1"/>
    </source>
</evidence>
<proteinExistence type="predicted"/>
<dbReference type="EMBL" id="MKZO01000017">
    <property type="protein sequence ID" value="OLS62914.1"/>
    <property type="molecule type" value="Genomic_DNA"/>
</dbReference>
<dbReference type="Proteomes" id="UP000186736">
    <property type="component" value="Unassembled WGS sequence"/>
</dbReference>
<dbReference type="AlphaFoldDB" id="A0A1Q9R671"/>
<dbReference type="RefSeq" id="WP_075803199.1">
    <property type="nucleotide sequence ID" value="NZ_MKZO01000017.1"/>
</dbReference>
<reference evidence="1 2" key="1">
    <citation type="submission" date="2016-10" db="EMBL/GenBank/DDBJ databases">
        <title>Genome Sequence of Pseudomonas putida GM4FR.</title>
        <authorList>
            <person name="Poehlein A."/>
            <person name="Wemheuer F."/>
            <person name="Hollensteiner J."/>
            <person name="Wemheuer B."/>
        </authorList>
    </citation>
    <scope>NUCLEOTIDE SEQUENCE [LARGE SCALE GENOMIC DNA]</scope>
    <source>
        <strain evidence="1 2">GM4FR</strain>
    </source>
</reference>
<name>A0A1Q9R671_PSEPU</name>
<comment type="caution">
    <text evidence="1">The sequence shown here is derived from an EMBL/GenBank/DDBJ whole genome shotgun (WGS) entry which is preliminary data.</text>
</comment>
<sequence>MEIEQAAYEEFLRLWHSGSFDQQRLGQAFYNHFRLHKLTDQNPLHELYEAKGEQALQLISQLFTIK</sequence>
<organism evidence="1 2">
    <name type="scientific">Pseudomonas putida</name>
    <name type="common">Arthrobacter siderocapsulatus</name>
    <dbReference type="NCBI Taxonomy" id="303"/>
    <lineage>
        <taxon>Bacteria</taxon>
        <taxon>Pseudomonadati</taxon>
        <taxon>Pseudomonadota</taxon>
        <taxon>Gammaproteobacteria</taxon>
        <taxon>Pseudomonadales</taxon>
        <taxon>Pseudomonadaceae</taxon>
        <taxon>Pseudomonas</taxon>
    </lineage>
</organism>
<protein>
    <submittedName>
        <fullName evidence="1">Uncharacterized protein</fullName>
    </submittedName>
</protein>
<evidence type="ECO:0000313" key="2">
    <source>
        <dbReference type="Proteomes" id="UP000186736"/>
    </source>
</evidence>
<accession>A0A1Q9R671</accession>